<dbReference type="EMBL" id="NTXW01000024">
    <property type="protein sequence ID" value="PEQ87848.1"/>
    <property type="molecule type" value="Genomic_DNA"/>
</dbReference>
<keyword evidence="1" id="KW-1133">Transmembrane helix</keyword>
<comment type="caution">
    <text evidence="2">The sequence shown here is derived from an EMBL/GenBank/DDBJ whole genome shotgun (WGS) entry which is preliminary data.</text>
</comment>
<dbReference type="Proteomes" id="UP000219869">
    <property type="component" value="Unassembled WGS sequence"/>
</dbReference>
<keyword evidence="1" id="KW-0472">Membrane</keyword>
<name>A0A9X6UMZ7_BACCE</name>
<gene>
    <name evidence="2" type="ORF">CN475_12135</name>
</gene>
<reference evidence="2 3" key="1">
    <citation type="submission" date="2017-09" db="EMBL/GenBank/DDBJ databases">
        <title>Large-scale bioinformatics analysis of Bacillus genomes uncovers conserved roles of natural products in bacterial physiology.</title>
        <authorList>
            <consortium name="Agbiome Team Llc"/>
            <person name="Bleich R.M."/>
            <person name="Kirk G.J."/>
            <person name="Santa Maria K.C."/>
            <person name="Allen S.E."/>
            <person name="Farag S."/>
            <person name="Shank E.A."/>
            <person name="Bowers A."/>
        </authorList>
    </citation>
    <scope>NUCLEOTIDE SEQUENCE [LARGE SCALE GENOMIC DNA]</scope>
    <source>
        <strain evidence="2 3">AFS006334</strain>
    </source>
</reference>
<accession>A0A9X6UMZ7</accession>
<protein>
    <submittedName>
        <fullName evidence="2">Uncharacterized protein</fullName>
    </submittedName>
</protein>
<feature type="transmembrane region" description="Helical" evidence="1">
    <location>
        <begin position="21"/>
        <end position="39"/>
    </location>
</feature>
<dbReference type="RefSeq" id="WP_098323943.1">
    <property type="nucleotide sequence ID" value="NZ_NTXW01000024.1"/>
</dbReference>
<dbReference type="AlphaFoldDB" id="A0A9X6UMZ7"/>
<evidence type="ECO:0000313" key="2">
    <source>
        <dbReference type="EMBL" id="PEQ87848.1"/>
    </source>
</evidence>
<evidence type="ECO:0000313" key="3">
    <source>
        <dbReference type="Proteomes" id="UP000219869"/>
    </source>
</evidence>
<sequence length="68" mass="7392">MLTKTKNWLKNEDSQLSSENGMLIALAVIIVLVVGPPVWKAISGGYDTILGRFGKASSNADIDSWNKK</sequence>
<proteinExistence type="predicted"/>
<organism evidence="2 3">
    <name type="scientific">Bacillus cereus</name>
    <dbReference type="NCBI Taxonomy" id="1396"/>
    <lineage>
        <taxon>Bacteria</taxon>
        <taxon>Bacillati</taxon>
        <taxon>Bacillota</taxon>
        <taxon>Bacilli</taxon>
        <taxon>Bacillales</taxon>
        <taxon>Bacillaceae</taxon>
        <taxon>Bacillus</taxon>
        <taxon>Bacillus cereus group</taxon>
    </lineage>
</organism>
<keyword evidence="1" id="KW-0812">Transmembrane</keyword>
<evidence type="ECO:0000256" key="1">
    <source>
        <dbReference type="SAM" id="Phobius"/>
    </source>
</evidence>